<dbReference type="InterPro" id="IPR001139">
    <property type="entry name" value="Glyco_hydro_30"/>
</dbReference>
<evidence type="ECO:0000256" key="5">
    <source>
        <dbReference type="ARBA" id="ARBA00022801"/>
    </source>
</evidence>
<protein>
    <recommendedName>
        <fullName evidence="3 6">Glucosylceramidase</fullName>
        <ecNumber evidence="3 6">3.2.1.45</ecNumber>
    </recommendedName>
</protein>
<dbReference type="SUPFAM" id="SSF56436">
    <property type="entry name" value="C-type lectin-like"/>
    <property type="match status" value="1"/>
</dbReference>
<dbReference type="SUPFAM" id="SSF51445">
    <property type="entry name" value="(Trans)glycosidases"/>
    <property type="match status" value="1"/>
</dbReference>
<evidence type="ECO:0000256" key="2">
    <source>
        <dbReference type="ARBA" id="ARBA00005382"/>
    </source>
</evidence>
<dbReference type="Gene3D" id="3.20.20.80">
    <property type="entry name" value="Glycosidases"/>
    <property type="match status" value="1"/>
</dbReference>
<dbReference type="InterPro" id="IPR016186">
    <property type="entry name" value="C-type_lectin-like/link_sf"/>
</dbReference>
<dbReference type="InterPro" id="IPR007110">
    <property type="entry name" value="Ig-like_dom"/>
</dbReference>
<evidence type="ECO:0000259" key="7">
    <source>
        <dbReference type="PROSITE" id="PS50041"/>
    </source>
</evidence>
<dbReference type="GO" id="GO:0006680">
    <property type="term" value="P:glucosylceramide catabolic process"/>
    <property type="evidence" value="ECO:0007669"/>
    <property type="project" value="TreeGrafter"/>
</dbReference>
<evidence type="ECO:0000313" key="9">
    <source>
        <dbReference type="Proteomes" id="UP000887540"/>
    </source>
</evidence>
<organism evidence="9 10">
    <name type="scientific">Acrobeloides nanus</name>
    <dbReference type="NCBI Taxonomy" id="290746"/>
    <lineage>
        <taxon>Eukaryota</taxon>
        <taxon>Metazoa</taxon>
        <taxon>Ecdysozoa</taxon>
        <taxon>Nematoda</taxon>
        <taxon>Chromadorea</taxon>
        <taxon>Rhabditida</taxon>
        <taxon>Tylenchina</taxon>
        <taxon>Cephalobomorpha</taxon>
        <taxon>Cephaloboidea</taxon>
        <taxon>Cephalobidae</taxon>
        <taxon>Acrobeloides</taxon>
    </lineage>
</organism>
<keyword evidence="6" id="KW-0326">Glycosidase</keyword>
<reference evidence="10" key="1">
    <citation type="submission" date="2022-11" db="UniProtKB">
        <authorList>
            <consortium name="WormBaseParasite"/>
        </authorList>
    </citation>
    <scope>IDENTIFICATION</scope>
</reference>
<evidence type="ECO:0000256" key="1">
    <source>
        <dbReference type="ARBA" id="ARBA00001013"/>
    </source>
</evidence>
<comment type="catalytic activity">
    <reaction evidence="1">
        <text>a beta-D-glucosyl-(1&lt;-&gt;1')-N-acylsphing-4-enine + H2O = an N-acylsphing-4-enine + D-glucose</text>
        <dbReference type="Rhea" id="RHEA:13269"/>
        <dbReference type="ChEBI" id="CHEBI:4167"/>
        <dbReference type="ChEBI" id="CHEBI:15377"/>
        <dbReference type="ChEBI" id="CHEBI:22801"/>
        <dbReference type="ChEBI" id="CHEBI:52639"/>
        <dbReference type="EC" id="3.2.1.45"/>
    </reaction>
    <physiologicalReaction direction="left-to-right" evidence="1">
        <dbReference type="Rhea" id="RHEA:13270"/>
    </physiologicalReaction>
</comment>
<keyword evidence="9" id="KW-1185">Reference proteome</keyword>
<feature type="domain" description="C-type lectin" evidence="7">
    <location>
        <begin position="263"/>
        <end position="316"/>
    </location>
</feature>
<dbReference type="Pfam" id="PF02055">
    <property type="entry name" value="Glyco_hydro_30"/>
    <property type="match status" value="1"/>
</dbReference>
<dbReference type="CDD" id="cd00037">
    <property type="entry name" value="CLECT"/>
    <property type="match status" value="1"/>
</dbReference>
<dbReference type="InterPro" id="IPR017853">
    <property type="entry name" value="GH"/>
</dbReference>
<evidence type="ECO:0000256" key="3">
    <source>
        <dbReference type="ARBA" id="ARBA00012658"/>
    </source>
</evidence>
<evidence type="ECO:0000313" key="10">
    <source>
        <dbReference type="WBParaSite" id="ACRNAN_Path_331.g1267.t1"/>
    </source>
</evidence>
<dbReference type="PROSITE" id="PS50041">
    <property type="entry name" value="C_TYPE_LECTIN_2"/>
    <property type="match status" value="1"/>
</dbReference>
<keyword evidence="5 6" id="KW-0378">Hydrolase</keyword>
<dbReference type="Proteomes" id="UP000887540">
    <property type="component" value="Unplaced"/>
</dbReference>
<proteinExistence type="inferred from homology"/>
<keyword evidence="6" id="KW-0443">Lipid metabolism</keyword>
<evidence type="ECO:0000259" key="8">
    <source>
        <dbReference type="PROSITE" id="PS50835"/>
    </source>
</evidence>
<dbReference type="GO" id="GO:0016020">
    <property type="term" value="C:membrane"/>
    <property type="evidence" value="ECO:0007669"/>
    <property type="project" value="GOC"/>
</dbReference>
<dbReference type="InterPro" id="IPR001304">
    <property type="entry name" value="C-type_lectin-like"/>
</dbReference>
<name>A0A914C5M9_9BILA</name>
<sequence length="319" mass="35874">MIMDDNHFSYDEQHNRYDGVQRYAADVYGDPEASKIVDGIAIHWYSDGTQPDTDSLIAAHEKYPDKFLLYTEVLILPFLNLFYFKACNLNAPVFGSWQEADNYAFSLIETLNSWVIGWTDWNMCLDPNGQPSWIDSQLESPIIVSNVSDEFEKQPMYYALGHVAKFIVPNSTIIGLEWENPIPELIGTAAITPTGEHVIFLNNRDNSTSHTVTVYNNKGGWTSLTLEPRSFTTVVYNVTGGMSDMLAHVPTSTCDVPMGTCASNSWSWINNDTSVYRNWRSGYPSSNSNNIYSQLNMADGKWTNIDGTAQACYVCEVRA</sequence>
<dbReference type="InterPro" id="IPR016187">
    <property type="entry name" value="CTDL_fold"/>
</dbReference>
<dbReference type="PROSITE" id="PS50835">
    <property type="entry name" value="IG_LIKE"/>
    <property type="match status" value="1"/>
</dbReference>
<comment type="similarity">
    <text evidence="2 6">Belongs to the glycosyl hydrolase 30 family.</text>
</comment>
<dbReference type="PANTHER" id="PTHR11069">
    <property type="entry name" value="GLUCOSYLCERAMIDASE"/>
    <property type="match status" value="1"/>
</dbReference>
<evidence type="ECO:0000256" key="4">
    <source>
        <dbReference type="ARBA" id="ARBA00022729"/>
    </source>
</evidence>
<dbReference type="InterPro" id="IPR033452">
    <property type="entry name" value="GH30_C"/>
</dbReference>
<dbReference type="EC" id="3.2.1.45" evidence="3 6"/>
<dbReference type="InterPro" id="IPR033453">
    <property type="entry name" value="Glyco_hydro_30_TIM-barrel"/>
</dbReference>
<dbReference type="AlphaFoldDB" id="A0A914C5M9"/>
<dbReference type="Gene3D" id="3.10.100.10">
    <property type="entry name" value="Mannose-Binding Protein A, subunit A"/>
    <property type="match status" value="1"/>
</dbReference>
<keyword evidence="6" id="KW-0746">Sphingolipid metabolism</keyword>
<evidence type="ECO:0000256" key="6">
    <source>
        <dbReference type="RuleBase" id="RU361188"/>
    </source>
</evidence>
<keyword evidence="4" id="KW-0732">Signal</keyword>
<dbReference type="GO" id="GO:0004348">
    <property type="term" value="F:glucosylceramidase activity"/>
    <property type="evidence" value="ECO:0007669"/>
    <property type="project" value="UniProtKB-EC"/>
</dbReference>
<dbReference type="PANTHER" id="PTHR11069:SF23">
    <property type="entry name" value="LYSOSOMAL ACID GLUCOSYLCERAMIDASE"/>
    <property type="match status" value="1"/>
</dbReference>
<accession>A0A914C5M9</accession>
<dbReference type="Pfam" id="PF17189">
    <property type="entry name" value="Glyco_hydro_30C"/>
    <property type="match status" value="1"/>
</dbReference>
<dbReference type="WBParaSite" id="ACRNAN_Path_331.g1267.t1">
    <property type="protein sequence ID" value="ACRNAN_Path_331.g1267.t1"/>
    <property type="gene ID" value="ACRNAN_Path_331.g1267"/>
</dbReference>
<feature type="domain" description="Ig-like" evidence="8">
    <location>
        <begin position="228"/>
        <end position="319"/>
    </location>
</feature>